<comment type="function">
    <text evidence="13">CRISPR (clustered regularly interspaced short palindromic repeat) is an adaptive immune system that provides protection against mobile genetic elements (viruses, transposable elements and conjugative plasmids). CRISPR clusters contain sequences complementary to antecedent mobile elements and target invading nucleic acids. CRISPR clusters are transcribed and processed into CRISPR RNA (crRNA).</text>
</comment>
<evidence type="ECO:0000256" key="12">
    <source>
        <dbReference type="ARBA" id="ARBA00023211"/>
    </source>
</evidence>
<evidence type="ECO:0000313" key="15">
    <source>
        <dbReference type="EMBL" id="TCP61747.1"/>
    </source>
</evidence>
<dbReference type="Pfam" id="PF01930">
    <property type="entry name" value="Cas_Cas4"/>
    <property type="match status" value="1"/>
</dbReference>
<evidence type="ECO:0000256" key="13">
    <source>
        <dbReference type="RuleBase" id="RU365022"/>
    </source>
</evidence>
<evidence type="ECO:0000256" key="7">
    <source>
        <dbReference type="ARBA" id="ARBA00022801"/>
    </source>
</evidence>
<dbReference type="InterPro" id="IPR022765">
    <property type="entry name" value="Dna2/Cas4_DUF83"/>
</dbReference>
<evidence type="ECO:0000256" key="9">
    <source>
        <dbReference type="ARBA" id="ARBA00023004"/>
    </source>
</evidence>
<dbReference type="EC" id="3.1.12.1" evidence="3 13"/>
<gene>
    <name evidence="15" type="ORF">EDD73_12618</name>
</gene>
<comment type="cofactor">
    <cofactor evidence="13">
        <name>Mg(2+)</name>
        <dbReference type="ChEBI" id="CHEBI:18420"/>
    </cofactor>
    <cofactor evidence="13">
        <name>Mn(2+)</name>
        <dbReference type="ChEBI" id="CHEBI:29035"/>
    </cofactor>
    <text evidence="13">Mg(2+) or Mn(2+) required for ssDNA cleavage activity.</text>
</comment>
<comment type="cofactor">
    <cofactor evidence="13">
        <name>iron-sulfur cluster</name>
        <dbReference type="ChEBI" id="CHEBI:30408"/>
    </cofactor>
</comment>
<dbReference type="EMBL" id="SLXT01000026">
    <property type="protein sequence ID" value="TCP61747.1"/>
    <property type="molecule type" value="Genomic_DNA"/>
</dbReference>
<protein>
    <recommendedName>
        <fullName evidence="4 13">CRISPR-associated exonuclease Cas4</fullName>
        <ecNumber evidence="3 13">3.1.12.1</ecNumber>
    </recommendedName>
</protein>
<evidence type="ECO:0000256" key="4">
    <source>
        <dbReference type="ARBA" id="ARBA00020049"/>
    </source>
</evidence>
<keyword evidence="10 13" id="KW-0411">Iron-sulfur</keyword>
<name>A0A4R2RHX3_9FIRM</name>
<dbReference type="GO" id="GO:0046872">
    <property type="term" value="F:metal ion binding"/>
    <property type="evidence" value="ECO:0007669"/>
    <property type="project" value="UniProtKB-KW"/>
</dbReference>
<organism evidence="15 16">
    <name type="scientific">Heliophilum fasciatum</name>
    <dbReference type="NCBI Taxonomy" id="35700"/>
    <lineage>
        <taxon>Bacteria</taxon>
        <taxon>Bacillati</taxon>
        <taxon>Bacillota</taxon>
        <taxon>Clostridia</taxon>
        <taxon>Eubacteriales</taxon>
        <taxon>Heliobacteriaceae</taxon>
        <taxon>Heliophilum</taxon>
    </lineage>
</organism>
<dbReference type="GO" id="GO:0051607">
    <property type="term" value="P:defense response to virus"/>
    <property type="evidence" value="ECO:0007669"/>
    <property type="project" value="UniProtKB-KW"/>
</dbReference>
<proteinExistence type="inferred from homology"/>
<keyword evidence="12 13" id="KW-0464">Manganese</keyword>
<dbReference type="InterPro" id="IPR011604">
    <property type="entry name" value="PDDEXK-like_dom_sf"/>
</dbReference>
<evidence type="ECO:0000256" key="3">
    <source>
        <dbReference type="ARBA" id="ARBA00012768"/>
    </source>
</evidence>
<evidence type="ECO:0000259" key="14">
    <source>
        <dbReference type="Pfam" id="PF01930"/>
    </source>
</evidence>
<dbReference type="PANTHER" id="PTHR36531">
    <property type="entry name" value="CRISPR-ASSOCIATED EXONUCLEASE CAS4"/>
    <property type="match status" value="1"/>
</dbReference>
<keyword evidence="6 13" id="KW-0479">Metal-binding</keyword>
<dbReference type="InterPro" id="IPR051827">
    <property type="entry name" value="Cas4_exonuclease"/>
</dbReference>
<dbReference type="GO" id="GO:0004527">
    <property type="term" value="F:exonuclease activity"/>
    <property type="evidence" value="ECO:0007669"/>
    <property type="project" value="UniProtKB-KW"/>
</dbReference>
<reference evidence="15 16" key="1">
    <citation type="submission" date="2019-03" db="EMBL/GenBank/DDBJ databases">
        <title>Genomic Encyclopedia of Type Strains, Phase IV (KMG-IV): sequencing the most valuable type-strain genomes for metagenomic binning, comparative biology and taxonomic classification.</title>
        <authorList>
            <person name="Goeker M."/>
        </authorList>
    </citation>
    <scope>NUCLEOTIDE SEQUENCE [LARGE SCALE GENOMIC DNA]</scope>
    <source>
        <strain evidence="15 16">DSM 11170</strain>
    </source>
</reference>
<comment type="cofactor">
    <cofactor evidence="1">
        <name>[4Fe-4S] cluster</name>
        <dbReference type="ChEBI" id="CHEBI:49883"/>
    </cofactor>
</comment>
<comment type="similarity">
    <text evidence="2 13">Belongs to the CRISPR-associated exonuclease Cas4 family.</text>
</comment>
<keyword evidence="8 13" id="KW-0269">Exonuclease</keyword>
<evidence type="ECO:0000256" key="2">
    <source>
        <dbReference type="ARBA" id="ARBA00009189"/>
    </source>
</evidence>
<dbReference type="NCBIfam" id="TIGR00372">
    <property type="entry name" value="cas4"/>
    <property type="match status" value="1"/>
</dbReference>
<comment type="caution">
    <text evidence="15">The sequence shown here is derived from an EMBL/GenBank/DDBJ whole genome shotgun (WGS) entry which is preliminary data.</text>
</comment>
<dbReference type="Proteomes" id="UP000294813">
    <property type="component" value="Unassembled WGS sequence"/>
</dbReference>
<evidence type="ECO:0000256" key="11">
    <source>
        <dbReference type="ARBA" id="ARBA00023118"/>
    </source>
</evidence>
<keyword evidence="7 13" id="KW-0378">Hydrolase</keyword>
<dbReference type="GO" id="GO:0051536">
    <property type="term" value="F:iron-sulfur cluster binding"/>
    <property type="evidence" value="ECO:0007669"/>
    <property type="project" value="UniProtKB-KW"/>
</dbReference>
<evidence type="ECO:0000256" key="6">
    <source>
        <dbReference type="ARBA" id="ARBA00022723"/>
    </source>
</evidence>
<evidence type="ECO:0000256" key="5">
    <source>
        <dbReference type="ARBA" id="ARBA00022722"/>
    </source>
</evidence>
<dbReference type="Gene3D" id="3.90.320.10">
    <property type="match status" value="1"/>
</dbReference>
<sequence length="229" mass="27148">MKKMMLKVTDIKQYVYCPRIPYFTYVLPVAKKMTRKMAYGRESHDRLDELEKRRTFAAYRVPGQREHDAQRSLRREEKPRGDVFPEWKQGERFFHTYLCSMRLGLEGKLDEHLVHGKDIFPVEFKATSRGPGLNHKYQLTAYAMLLEEHYQRSVRRGYFKLVSPFRDEPGTKGRERTIPVEITEAMRDHVKGILGKIRAMIWAESLPEVPRRGKQCLDCEYRRYCGDVV</sequence>
<accession>A0A4R2RHX3</accession>
<dbReference type="InterPro" id="IPR013343">
    <property type="entry name" value="CRISPR-assoc_prot_Cas4"/>
</dbReference>
<keyword evidence="5 13" id="KW-0540">Nuclease</keyword>
<evidence type="ECO:0000256" key="8">
    <source>
        <dbReference type="ARBA" id="ARBA00022839"/>
    </source>
</evidence>
<keyword evidence="11 13" id="KW-0051">Antiviral defense</keyword>
<evidence type="ECO:0000256" key="10">
    <source>
        <dbReference type="ARBA" id="ARBA00023014"/>
    </source>
</evidence>
<evidence type="ECO:0000256" key="1">
    <source>
        <dbReference type="ARBA" id="ARBA00001966"/>
    </source>
</evidence>
<keyword evidence="9 13" id="KW-0408">Iron</keyword>
<keyword evidence="16" id="KW-1185">Reference proteome</keyword>
<dbReference type="PANTHER" id="PTHR36531:SF6">
    <property type="entry name" value="DNA REPLICATION ATP-DEPENDENT HELICASE_NUCLEASE DNA2"/>
    <property type="match status" value="1"/>
</dbReference>
<dbReference type="AlphaFoldDB" id="A0A4R2RHX3"/>
<feature type="domain" description="DUF83" evidence="14">
    <location>
        <begin position="8"/>
        <end position="225"/>
    </location>
</feature>
<evidence type="ECO:0000313" key="16">
    <source>
        <dbReference type="Proteomes" id="UP000294813"/>
    </source>
</evidence>